<dbReference type="EMBL" id="GEDG01024916">
    <property type="protein sequence ID" value="JAP15615.1"/>
    <property type="molecule type" value="Transcribed_RNA"/>
</dbReference>
<name>A0A0V0H5I1_SOLCH</name>
<protein>
    <submittedName>
        <fullName evidence="1">Putative ovule protein</fullName>
    </submittedName>
</protein>
<accession>A0A0V0H5I1</accession>
<proteinExistence type="predicted"/>
<reference evidence="1" key="1">
    <citation type="submission" date="2015-12" db="EMBL/GenBank/DDBJ databases">
        <title>Gene expression during late stages of embryo sac development: a critical building block for successful pollen-pistil interactions.</title>
        <authorList>
            <person name="Liu Y."/>
            <person name="Joly V."/>
            <person name="Sabar M."/>
            <person name="Matton D.P."/>
        </authorList>
    </citation>
    <scope>NUCLEOTIDE SEQUENCE</scope>
</reference>
<sequence length="66" mass="7653">MGNGFRKLRALKESFRTLCRSVQIISHKLIEIATQAIRAWCTIFVLVRNSHQGLVHYLCPCQMHDL</sequence>
<evidence type="ECO:0000313" key="1">
    <source>
        <dbReference type="EMBL" id="JAP15615.1"/>
    </source>
</evidence>
<dbReference type="AlphaFoldDB" id="A0A0V0H5I1"/>
<organism evidence="1">
    <name type="scientific">Solanum chacoense</name>
    <name type="common">Chaco potato</name>
    <dbReference type="NCBI Taxonomy" id="4108"/>
    <lineage>
        <taxon>Eukaryota</taxon>
        <taxon>Viridiplantae</taxon>
        <taxon>Streptophyta</taxon>
        <taxon>Embryophyta</taxon>
        <taxon>Tracheophyta</taxon>
        <taxon>Spermatophyta</taxon>
        <taxon>Magnoliopsida</taxon>
        <taxon>eudicotyledons</taxon>
        <taxon>Gunneridae</taxon>
        <taxon>Pentapetalae</taxon>
        <taxon>asterids</taxon>
        <taxon>lamiids</taxon>
        <taxon>Solanales</taxon>
        <taxon>Solanaceae</taxon>
        <taxon>Solanoideae</taxon>
        <taxon>Solaneae</taxon>
        <taxon>Solanum</taxon>
    </lineage>
</organism>